<reference evidence="1" key="2">
    <citation type="submission" date="2023-05" db="EMBL/GenBank/DDBJ databases">
        <authorList>
            <person name="Fouks B."/>
        </authorList>
    </citation>
    <scope>NUCLEOTIDE SEQUENCE</scope>
    <source>
        <strain evidence="1">Stay&amp;Tobe</strain>
        <tissue evidence="1">Testes</tissue>
    </source>
</reference>
<dbReference type="AlphaFoldDB" id="A0AAD7ZM73"/>
<sequence length="59" mass="6570">KSFEKKNRIDSEENYDALVDDALAGRTLCRRLPGNQKSAQVKCKKCDVGLCIASDNPEK</sequence>
<organism evidence="1 2">
    <name type="scientific">Diploptera punctata</name>
    <name type="common">Pacific beetle cockroach</name>
    <dbReference type="NCBI Taxonomy" id="6984"/>
    <lineage>
        <taxon>Eukaryota</taxon>
        <taxon>Metazoa</taxon>
        <taxon>Ecdysozoa</taxon>
        <taxon>Arthropoda</taxon>
        <taxon>Hexapoda</taxon>
        <taxon>Insecta</taxon>
        <taxon>Pterygota</taxon>
        <taxon>Neoptera</taxon>
        <taxon>Polyneoptera</taxon>
        <taxon>Dictyoptera</taxon>
        <taxon>Blattodea</taxon>
        <taxon>Blaberoidea</taxon>
        <taxon>Blaberidae</taxon>
        <taxon>Diplopterinae</taxon>
        <taxon>Diploptera</taxon>
    </lineage>
</organism>
<reference evidence="1" key="1">
    <citation type="journal article" date="2023" name="IScience">
        <title>Live-bearing cockroach genome reveals convergent evolutionary mechanisms linked to viviparity in insects and beyond.</title>
        <authorList>
            <person name="Fouks B."/>
            <person name="Harrison M.C."/>
            <person name="Mikhailova A.A."/>
            <person name="Marchal E."/>
            <person name="English S."/>
            <person name="Carruthers M."/>
            <person name="Jennings E.C."/>
            <person name="Chiamaka E.L."/>
            <person name="Frigard R.A."/>
            <person name="Pippel M."/>
            <person name="Attardo G.M."/>
            <person name="Benoit J.B."/>
            <person name="Bornberg-Bauer E."/>
            <person name="Tobe S.S."/>
        </authorList>
    </citation>
    <scope>NUCLEOTIDE SEQUENCE</scope>
    <source>
        <strain evidence="1">Stay&amp;Tobe</strain>
    </source>
</reference>
<protein>
    <submittedName>
        <fullName evidence="1">Uncharacterized protein</fullName>
    </submittedName>
</protein>
<proteinExistence type="predicted"/>
<keyword evidence="2" id="KW-1185">Reference proteome</keyword>
<accession>A0AAD7ZM73</accession>
<feature type="non-terminal residue" evidence="1">
    <location>
        <position position="1"/>
    </location>
</feature>
<name>A0AAD7ZM73_DIPPU</name>
<gene>
    <name evidence="1" type="ORF">L9F63_022693</name>
</gene>
<evidence type="ECO:0000313" key="2">
    <source>
        <dbReference type="Proteomes" id="UP001233999"/>
    </source>
</evidence>
<dbReference type="EMBL" id="JASPKZ010007698">
    <property type="protein sequence ID" value="KAJ9582967.1"/>
    <property type="molecule type" value="Genomic_DNA"/>
</dbReference>
<evidence type="ECO:0000313" key="1">
    <source>
        <dbReference type="EMBL" id="KAJ9582967.1"/>
    </source>
</evidence>
<comment type="caution">
    <text evidence="1">The sequence shown here is derived from an EMBL/GenBank/DDBJ whole genome shotgun (WGS) entry which is preliminary data.</text>
</comment>
<feature type="non-terminal residue" evidence="1">
    <location>
        <position position="59"/>
    </location>
</feature>
<dbReference type="Proteomes" id="UP001233999">
    <property type="component" value="Unassembled WGS sequence"/>
</dbReference>